<gene>
    <name evidence="5" type="ORF">JI435_123470</name>
</gene>
<protein>
    <recommendedName>
        <fullName evidence="7">Glycoside hydrolase family 92 protein</fullName>
    </recommendedName>
</protein>
<sequence>MRLSQLLLTIGCTVAQDVDYSQYVNPFIGSEGAIPGYSFGGGDVFVGAARPFGMVKLGIDTYEEPINQSALNGGYTPQGFVTGISMMHVSGTGGGPKYGFPAQMPLTEIDGDVNLLDNRTYWQKRIGDDVASVGYFRSTLESGIMIELAASRHAGLYHYTYSPSSEKHVLVDLSHYLPHPTRSWDSQFYTGGEIEIQLESRTYTGYTSIAGGWCLGPPVTIYVCGEFDSPPVSAKAFKGRNTFPVGRHFRTFGNNTIPHPTYTGLRARSGPLNDRVGAIFTWENSTEVKSRVGVSLISVEKACAYKNSELASWSIEETTQAARDEWNREVFSKIRVDTSDSANKTRIALLYSSLYFMNLMPSERIGENPLWESDEPSWDDFYTLWDLFRNQVSLWHLIMPSYYESMLRSLIDIFKNEGYLPDGRSGNYNGLVQGGSNADNVLADAYVKGLRGAINWTEGYAAVKKNAEVLPFFDENPVDITGSLKEGRSALDDWIPLGYVSANRNSRAVSKTVEYSLNDFAVSQIAAGEAPDEQGIYFRRSGGWQLSWDAKATSRNFSGFVMPRFSNGTFHETYNITNCGECNWQQESYEGVSFEYSFVIPHDMARLIELMGGPDGFESRLDYIFQPNTSGVDLGVNGLGITTINNVANEPDFQTPYLYNYISKQFKSVERSRQLANDFYFNTSTGIPGNSDAGALNCWLIWQMLGLYPVVTTPVYLLESPWFNDINITVNHNHTLRILAEGLDDGDGKQGYYVQGVRINGKEWIQNWFEHDDADGIMTNGGEILFNLGTEQKAWDTGDVPPSPGHQVVDMGMR</sequence>
<reference evidence="6" key="1">
    <citation type="journal article" date="2021" name="BMC Genomics">
        <title>Chromosome-level genome assembly and manually-curated proteome of model necrotroph Parastagonospora nodorum Sn15 reveals a genome-wide trove of candidate effector homologs, and redundancy of virulence-related functions within an accessory chromosome.</title>
        <authorList>
            <person name="Bertazzoni S."/>
            <person name="Jones D.A.B."/>
            <person name="Phan H.T."/>
            <person name="Tan K.-C."/>
            <person name="Hane J.K."/>
        </authorList>
    </citation>
    <scope>NUCLEOTIDE SEQUENCE [LARGE SCALE GENOMIC DNA]</scope>
    <source>
        <strain evidence="6">SN15 / ATCC MYA-4574 / FGSC 10173)</strain>
    </source>
</reference>
<dbReference type="InterPro" id="IPR012939">
    <property type="entry name" value="Glyco_hydro_92"/>
</dbReference>
<feature type="domain" description="Glycosyl hydrolase family 92" evidence="3">
    <location>
        <begin position="301"/>
        <end position="789"/>
    </location>
</feature>
<dbReference type="InterPro" id="IPR014718">
    <property type="entry name" value="GH-type_carb-bd"/>
</dbReference>
<evidence type="ECO:0000259" key="3">
    <source>
        <dbReference type="Pfam" id="PF07971"/>
    </source>
</evidence>
<proteinExistence type="predicted"/>
<dbReference type="InterPro" id="IPR050883">
    <property type="entry name" value="PNGase"/>
</dbReference>
<feature type="chain" id="PRO_5031204875" description="Glycoside hydrolase family 92 protein" evidence="2">
    <location>
        <begin position="16"/>
        <end position="814"/>
    </location>
</feature>
<keyword evidence="6" id="KW-1185">Reference proteome</keyword>
<evidence type="ECO:0000313" key="6">
    <source>
        <dbReference type="Proteomes" id="UP000663193"/>
    </source>
</evidence>
<dbReference type="AlphaFoldDB" id="A0A7U2ICI4"/>
<feature type="signal peptide" evidence="2">
    <location>
        <begin position="1"/>
        <end position="15"/>
    </location>
</feature>
<evidence type="ECO:0008006" key="7">
    <source>
        <dbReference type="Google" id="ProtNLM"/>
    </source>
</evidence>
<dbReference type="FunFam" id="3.30.2080.10:FF:000012">
    <property type="entry name" value="Uncharacterized protein"/>
    <property type="match status" value="1"/>
</dbReference>
<dbReference type="Gene3D" id="3.30.2080.10">
    <property type="entry name" value="GH92 mannosidase domain"/>
    <property type="match status" value="1"/>
</dbReference>
<keyword evidence="2" id="KW-0732">Signal</keyword>
<name>A0A7U2ICI4_PHANO</name>
<dbReference type="FunFam" id="2.70.98.10:FF:000028">
    <property type="entry name" value="Alpha-1,2-mannosidase family protein (AFU_orthologue AFUA_5G10520)"/>
    <property type="match status" value="1"/>
</dbReference>
<evidence type="ECO:0000256" key="2">
    <source>
        <dbReference type="SAM" id="SignalP"/>
    </source>
</evidence>
<dbReference type="Pfam" id="PF17678">
    <property type="entry name" value="Glyco_hydro_92N"/>
    <property type="match status" value="1"/>
</dbReference>
<dbReference type="InterPro" id="IPR041371">
    <property type="entry name" value="GH92_N"/>
</dbReference>
<dbReference type="Gene3D" id="1.20.1610.10">
    <property type="entry name" value="alpha-1,2-mannosidases domains"/>
    <property type="match status" value="1"/>
</dbReference>
<dbReference type="Gene3D" id="2.70.98.10">
    <property type="match status" value="1"/>
</dbReference>
<organism evidence="5 6">
    <name type="scientific">Phaeosphaeria nodorum (strain SN15 / ATCC MYA-4574 / FGSC 10173)</name>
    <name type="common">Glume blotch fungus</name>
    <name type="synonym">Parastagonospora nodorum</name>
    <dbReference type="NCBI Taxonomy" id="321614"/>
    <lineage>
        <taxon>Eukaryota</taxon>
        <taxon>Fungi</taxon>
        <taxon>Dikarya</taxon>
        <taxon>Ascomycota</taxon>
        <taxon>Pezizomycotina</taxon>
        <taxon>Dothideomycetes</taxon>
        <taxon>Pleosporomycetidae</taxon>
        <taxon>Pleosporales</taxon>
        <taxon>Pleosporineae</taxon>
        <taxon>Phaeosphaeriaceae</taxon>
        <taxon>Parastagonospora</taxon>
    </lineage>
</organism>
<accession>A0A7U2ICI4</accession>
<dbReference type="NCBIfam" id="TIGR01180">
    <property type="entry name" value="aman2_put"/>
    <property type="match status" value="1"/>
</dbReference>
<evidence type="ECO:0000256" key="1">
    <source>
        <dbReference type="SAM" id="MobiDB-lite"/>
    </source>
</evidence>
<dbReference type="EMBL" id="CP069044">
    <property type="protein sequence ID" value="QRD07145.1"/>
    <property type="molecule type" value="Genomic_DNA"/>
</dbReference>
<feature type="region of interest" description="Disordered" evidence="1">
    <location>
        <begin position="795"/>
        <end position="814"/>
    </location>
</feature>
<evidence type="ECO:0000313" key="5">
    <source>
        <dbReference type="EMBL" id="QRD07145.1"/>
    </source>
</evidence>
<dbReference type="VEuPathDB" id="FungiDB:JI435_123470"/>
<feature type="domain" description="Glycosyl hydrolase family 92 N-terminal" evidence="4">
    <location>
        <begin position="23"/>
        <end position="295"/>
    </location>
</feature>
<dbReference type="Gene3D" id="1.20.1050.60">
    <property type="entry name" value="alpha-1,2-mannosidase"/>
    <property type="match status" value="1"/>
</dbReference>
<dbReference type="PANTHER" id="PTHR12143">
    <property type="entry name" value="PEPTIDE N-GLYCANASE PNGASE -RELATED"/>
    <property type="match status" value="1"/>
</dbReference>
<evidence type="ECO:0000259" key="4">
    <source>
        <dbReference type="Pfam" id="PF17678"/>
    </source>
</evidence>
<dbReference type="PANTHER" id="PTHR12143:SF27">
    <property type="entry name" value="ALPHA-1,2-MANNOSIDASE FAMILY PROTEIN (AFU_ORTHOLOGUE AFUA_5G10520)"/>
    <property type="match status" value="1"/>
</dbReference>
<dbReference type="GO" id="GO:0030246">
    <property type="term" value="F:carbohydrate binding"/>
    <property type="evidence" value="ECO:0007669"/>
    <property type="project" value="InterPro"/>
</dbReference>
<dbReference type="FunFam" id="1.20.1050.60:FF:000002">
    <property type="entry name" value="Glycosyl hydrolase family 92"/>
    <property type="match status" value="1"/>
</dbReference>
<dbReference type="Pfam" id="PF07971">
    <property type="entry name" value="Glyco_hydro_92"/>
    <property type="match status" value="1"/>
</dbReference>
<dbReference type="OrthoDB" id="449263at2759"/>
<dbReference type="InterPro" id="IPR005887">
    <property type="entry name" value="GH92_a_mannosidase_put"/>
</dbReference>
<dbReference type="Proteomes" id="UP000663193">
    <property type="component" value="Chromosome 22"/>
</dbReference>